<keyword evidence="3" id="KW-1185">Reference proteome</keyword>
<dbReference type="AlphaFoldDB" id="A0A4R6QSV6"/>
<organism evidence="2 3">
    <name type="scientific">Roseateles toxinivorans</name>
    <dbReference type="NCBI Taxonomy" id="270368"/>
    <lineage>
        <taxon>Bacteria</taxon>
        <taxon>Pseudomonadati</taxon>
        <taxon>Pseudomonadota</taxon>
        <taxon>Betaproteobacteria</taxon>
        <taxon>Burkholderiales</taxon>
        <taxon>Sphaerotilaceae</taxon>
        <taxon>Roseateles</taxon>
    </lineage>
</organism>
<reference evidence="2 3" key="1">
    <citation type="submission" date="2019-03" db="EMBL/GenBank/DDBJ databases">
        <title>Genomic Encyclopedia of Type Strains, Phase IV (KMG-IV): sequencing the most valuable type-strain genomes for metagenomic binning, comparative biology and taxonomic classification.</title>
        <authorList>
            <person name="Goeker M."/>
        </authorList>
    </citation>
    <scope>NUCLEOTIDE SEQUENCE [LARGE SCALE GENOMIC DNA]</scope>
    <source>
        <strain evidence="2 3">DSM 16998</strain>
    </source>
</reference>
<dbReference type="RefSeq" id="WP_133698931.1">
    <property type="nucleotide sequence ID" value="NZ_SNXS01000001.1"/>
</dbReference>
<comment type="caution">
    <text evidence="2">The sequence shown here is derived from an EMBL/GenBank/DDBJ whole genome shotgun (WGS) entry which is preliminary data.</text>
</comment>
<protein>
    <submittedName>
        <fullName evidence="2">Uncharacterized protein</fullName>
    </submittedName>
</protein>
<feature type="transmembrane region" description="Helical" evidence="1">
    <location>
        <begin position="98"/>
        <end position="114"/>
    </location>
</feature>
<evidence type="ECO:0000313" key="2">
    <source>
        <dbReference type="EMBL" id="TDP74286.1"/>
    </source>
</evidence>
<dbReference type="InterPro" id="IPR058068">
    <property type="entry name" value="LIC_13387-like"/>
</dbReference>
<keyword evidence="1" id="KW-0812">Transmembrane</keyword>
<dbReference type="Proteomes" id="UP000295361">
    <property type="component" value="Unassembled WGS sequence"/>
</dbReference>
<dbReference type="InParanoid" id="A0A4R6QSV6"/>
<name>A0A4R6QSV6_9BURK</name>
<dbReference type="EMBL" id="SNXS01000001">
    <property type="protein sequence ID" value="TDP74286.1"/>
    <property type="molecule type" value="Genomic_DNA"/>
</dbReference>
<dbReference type="OrthoDB" id="960254at2"/>
<proteinExistence type="predicted"/>
<keyword evidence="1" id="KW-0472">Membrane</keyword>
<accession>A0A4R6QSV6</accession>
<evidence type="ECO:0000313" key="3">
    <source>
        <dbReference type="Proteomes" id="UP000295361"/>
    </source>
</evidence>
<sequence length="139" mass="15405">MHDPSIAALLLAASAAVLLLLGSAHLLLTFAGDRFHPRDPALTARLQEESPRISRQTTMWRAGLGFHASHSLGAMLFGLIYLYLALEPERFVMRSTPLLWLGFAYLLAMVLLARRYWFNVPFRGVALAAALYAAALLLR</sequence>
<keyword evidence="1" id="KW-1133">Transmembrane helix</keyword>
<feature type="transmembrane region" description="Helical" evidence="1">
    <location>
        <begin position="120"/>
        <end position="138"/>
    </location>
</feature>
<evidence type="ECO:0000256" key="1">
    <source>
        <dbReference type="SAM" id="Phobius"/>
    </source>
</evidence>
<feature type="transmembrane region" description="Helical" evidence="1">
    <location>
        <begin position="64"/>
        <end position="86"/>
    </location>
</feature>
<dbReference type="NCBIfam" id="NF047765">
    <property type="entry name" value="LIC_13387_fam"/>
    <property type="match status" value="1"/>
</dbReference>
<gene>
    <name evidence="2" type="ORF">DES47_101343</name>
</gene>